<organism evidence="5 6">
    <name type="scientific">Coprinellus micaceus</name>
    <name type="common">Glistening ink-cap mushroom</name>
    <name type="synonym">Coprinus micaceus</name>
    <dbReference type="NCBI Taxonomy" id="71717"/>
    <lineage>
        <taxon>Eukaryota</taxon>
        <taxon>Fungi</taxon>
        <taxon>Dikarya</taxon>
        <taxon>Basidiomycota</taxon>
        <taxon>Agaricomycotina</taxon>
        <taxon>Agaricomycetes</taxon>
        <taxon>Agaricomycetidae</taxon>
        <taxon>Agaricales</taxon>
        <taxon>Agaricineae</taxon>
        <taxon>Psathyrellaceae</taxon>
        <taxon>Coprinellus</taxon>
    </lineage>
</organism>
<dbReference type="GO" id="GO:0012506">
    <property type="term" value="C:vesicle membrane"/>
    <property type="evidence" value="ECO:0007669"/>
    <property type="project" value="TreeGrafter"/>
</dbReference>
<dbReference type="InterPro" id="IPR018502">
    <property type="entry name" value="Annexin_repeat"/>
</dbReference>
<dbReference type="GO" id="GO:0005886">
    <property type="term" value="C:plasma membrane"/>
    <property type="evidence" value="ECO:0007669"/>
    <property type="project" value="TreeGrafter"/>
</dbReference>
<accession>A0A4Y7T4W5</accession>
<dbReference type="GO" id="GO:0005737">
    <property type="term" value="C:cytoplasm"/>
    <property type="evidence" value="ECO:0007669"/>
    <property type="project" value="TreeGrafter"/>
</dbReference>
<dbReference type="PANTHER" id="PTHR10502:SF102">
    <property type="entry name" value="ANNEXIN B11"/>
    <property type="match status" value="1"/>
</dbReference>
<dbReference type="GO" id="GO:0005509">
    <property type="term" value="F:calcium ion binding"/>
    <property type="evidence" value="ECO:0007669"/>
    <property type="project" value="InterPro"/>
</dbReference>
<dbReference type="SUPFAM" id="SSF47874">
    <property type="entry name" value="Annexin"/>
    <property type="match status" value="1"/>
</dbReference>
<dbReference type="Pfam" id="PF00191">
    <property type="entry name" value="Annexin"/>
    <property type="match status" value="3"/>
</dbReference>
<dbReference type="STRING" id="71717.A0A4Y7T4W5"/>
<gene>
    <name evidence="5" type="ORF">FA13DRAFT_664995</name>
</gene>
<sequence length="428" mass="48111">MSSRSHYYSEQQSPFGDRPQSSESSGPHQAGGSGSHQQPPAYGAASGSTGYNRDHKALHEFWYLGTQIPDPNLPRVGINTQKYPGYDPKVDWERLEAMIEVRPINYTSYDVADPVRVGGLLLTLSTFQRDALNEYAVVASGKDLYHWMEKYPAARGFRASKAVEALRGFAIGPLAYDMWIAESAMKGGPGGLIGHDTMALVEVICDRDQNDLRLLSGQYQRTYNIELADAIKKKFSGRKLERLLLSALELARPSDSQTVQADEVVRDVDALWEATRGKPHDETITQIFTKRSRSHLAAAIMQYKAQRGTSLRNDIKRILKGSDYGHAILYILDGAKYKRDGQGAWRDAKLLMLTMKGVGTKTSELHYRLVRAQWNKQRFVAVKQAFKERYGMTLEDRIAEDTSSHYKNILFIICQQTLDIERGEGILA</sequence>
<keyword evidence="6" id="KW-1185">Reference proteome</keyword>
<dbReference type="PANTHER" id="PTHR10502">
    <property type="entry name" value="ANNEXIN"/>
    <property type="match status" value="1"/>
</dbReference>
<feature type="region of interest" description="Disordered" evidence="4">
    <location>
        <begin position="1"/>
        <end position="49"/>
    </location>
</feature>
<evidence type="ECO:0000313" key="5">
    <source>
        <dbReference type="EMBL" id="TEB29175.1"/>
    </source>
</evidence>
<dbReference type="Gene3D" id="1.10.220.10">
    <property type="entry name" value="Annexin"/>
    <property type="match status" value="3"/>
</dbReference>
<dbReference type="InterPro" id="IPR037104">
    <property type="entry name" value="Annexin_sf"/>
</dbReference>
<keyword evidence="2" id="KW-0677">Repeat</keyword>
<proteinExistence type="inferred from homology"/>
<comment type="caution">
    <text evidence="5">The sequence shown here is derived from an EMBL/GenBank/DDBJ whole genome shotgun (WGS) entry which is preliminary data.</text>
</comment>
<evidence type="ECO:0000313" key="6">
    <source>
        <dbReference type="Proteomes" id="UP000298030"/>
    </source>
</evidence>
<name>A0A4Y7T4W5_COPMI</name>
<dbReference type="GO" id="GO:0001786">
    <property type="term" value="F:phosphatidylserine binding"/>
    <property type="evidence" value="ECO:0007669"/>
    <property type="project" value="TreeGrafter"/>
</dbReference>
<protein>
    <submittedName>
        <fullName evidence="5">Annexin</fullName>
    </submittedName>
</protein>
<evidence type="ECO:0000256" key="1">
    <source>
        <dbReference type="ARBA" id="ARBA00007831"/>
    </source>
</evidence>
<dbReference type="PROSITE" id="PS51897">
    <property type="entry name" value="ANNEXIN_2"/>
    <property type="match status" value="1"/>
</dbReference>
<comment type="similarity">
    <text evidence="1">Belongs to the annexin family.</text>
</comment>
<dbReference type="OrthoDB" id="37886at2759"/>
<feature type="compositionally biased region" description="Polar residues" evidence="4">
    <location>
        <begin position="1"/>
        <end position="27"/>
    </location>
</feature>
<dbReference type="GO" id="GO:0005634">
    <property type="term" value="C:nucleus"/>
    <property type="evidence" value="ECO:0007669"/>
    <property type="project" value="TreeGrafter"/>
</dbReference>
<evidence type="ECO:0000256" key="3">
    <source>
        <dbReference type="ARBA" id="ARBA00023216"/>
    </source>
</evidence>
<dbReference type="EMBL" id="QPFP01000028">
    <property type="protein sequence ID" value="TEB29175.1"/>
    <property type="molecule type" value="Genomic_DNA"/>
</dbReference>
<dbReference type="SMART" id="SM00335">
    <property type="entry name" value="ANX"/>
    <property type="match status" value="2"/>
</dbReference>
<dbReference type="Proteomes" id="UP000298030">
    <property type="component" value="Unassembled WGS sequence"/>
</dbReference>
<keyword evidence="3" id="KW-0041">Annexin</keyword>
<dbReference type="AlphaFoldDB" id="A0A4Y7T4W5"/>
<reference evidence="5 6" key="1">
    <citation type="journal article" date="2019" name="Nat. Ecol. Evol.">
        <title>Megaphylogeny resolves global patterns of mushroom evolution.</title>
        <authorList>
            <person name="Varga T."/>
            <person name="Krizsan K."/>
            <person name="Foldi C."/>
            <person name="Dima B."/>
            <person name="Sanchez-Garcia M."/>
            <person name="Sanchez-Ramirez S."/>
            <person name="Szollosi G.J."/>
            <person name="Szarkandi J.G."/>
            <person name="Papp V."/>
            <person name="Albert L."/>
            <person name="Andreopoulos W."/>
            <person name="Angelini C."/>
            <person name="Antonin V."/>
            <person name="Barry K.W."/>
            <person name="Bougher N.L."/>
            <person name="Buchanan P."/>
            <person name="Buyck B."/>
            <person name="Bense V."/>
            <person name="Catcheside P."/>
            <person name="Chovatia M."/>
            <person name="Cooper J."/>
            <person name="Damon W."/>
            <person name="Desjardin D."/>
            <person name="Finy P."/>
            <person name="Geml J."/>
            <person name="Haridas S."/>
            <person name="Hughes K."/>
            <person name="Justo A."/>
            <person name="Karasinski D."/>
            <person name="Kautmanova I."/>
            <person name="Kiss B."/>
            <person name="Kocsube S."/>
            <person name="Kotiranta H."/>
            <person name="LaButti K.M."/>
            <person name="Lechner B.E."/>
            <person name="Liimatainen K."/>
            <person name="Lipzen A."/>
            <person name="Lukacs Z."/>
            <person name="Mihaltcheva S."/>
            <person name="Morgado L.N."/>
            <person name="Niskanen T."/>
            <person name="Noordeloos M.E."/>
            <person name="Ohm R.A."/>
            <person name="Ortiz-Santana B."/>
            <person name="Ovrebo C."/>
            <person name="Racz N."/>
            <person name="Riley R."/>
            <person name="Savchenko A."/>
            <person name="Shiryaev A."/>
            <person name="Soop K."/>
            <person name="Spirin V."/>
            <person name="Szebenyi C."/>
            <person name="Tomsovsky M."/>
            <person name="Tulloss R.E."/>
            <person name="Uehling J."/>
            <person name="Grigoriev I.V."/>
            <person name="Vagvolgyi C."/>
            <person name="Papp T."/>
            <person name="Martin F.M."/>
            <person name="Miettinen O."/>
            <person name="Hibbett D.S."/>
            <person name="Nagy L.G."/>
        </authorList>
    </citation>
    <scope>NUCLEOTIDE SEQUENCE [LARGE SCALE GENOMIC DNA]</scope>
    <source>
        <strain evidence="5 6">FP101781</strain>
    </source>
</reference>
<evidence type="ECO:0000256" key="2">
    <source>
        <dbReference type="ARBA" id="ARBA00022737"/>
    </source>
</evidence>
<dbReference type="GO" id="GO:0005544">
    <property type="term" value="F:calcium-dependent phospholipid binding"/>
    <property type="evidence" value="ECO:0007669"/>
    <property type="project" value="InterPro"/>
</dbReference>
<evidence type="ECO:0000256" key="4">
    <source>
        <dbReference type="SAM" id="MobiDB-lite"/>
    </source>
</evidence>